<evidence type="ECO:0000256" key="3">
    <source>
        <dbReference type="PROSITE-ProRule" id="PRU00284"/>
    </source>
</evidence>
<feature type="domain" description="Methyl-accepting transducer" evidence="4">
    <location>
        <begin position="69"/>
        <end position="298"/>
    </location>
</feature>
<dbReference type="PANTHER" id="PTHR32089:SF112">
    <property type="entry name" value="LYSOZYME-LIKE PROTEIN-RELATED"/>
    <property type="match status" value="1"/>
</dbReference>
<evidence type="ECO:0000313" key="5">
    <source>
        <dbReference type="EMBL" id="MDQ0457488.1"/>
    </source>
</evidence>
<dbReference type="Proteomes" id="UP001235269">
    <property type="component" value="Unassembled WGS sequence"/>
</dbReference>
<dbReference type="SMART" id="SM00283">
    <property type="entry name" value="MA"/>
    <property type="match status" value="1"/>
</dbReference>
<dbReference type="InterPro" id="IPR004090">
    <property type="entry name" value="Chemotax_Me-accpt_rcpt"/>
</dbReference>
<protein>
    <submittedName>
        <fullName evidence="5">Methyl-accepting chemotaxis protein</fullName>
    </submittedName>
</protein>
<evidence type="ECO:0000256" key="2">
    <source>
        <dbReference type="ARBA" id="ARBA00029447"/>
    </source>
</evidence>
<gene>
    <name evidence="5" type="ORF">QO005_003846</name>
</gene>
<evidence type="ECO:0000313" key="6">
    <source>
        <dbReference type="Proteomes" id="UP001235269"/>
    </source>
</evidence>
<dbReference type="RefSeq" id="WP_307159653.1">
    <property type="nucleotide sequence ID" value="NZ_JAUSWH010000015.1"/>
</dbReference>
<evidence type="ECO:0000256" key="1">
    <source>
        <dbReference type="ARBA" id="ARBA00023224"/>
    </source>
</evidence>
<dbReference type="InterPro" id="IPR004089">
    <property type="entry name" value="MCPsignal_dom"/>
</dbReference>
<dbReference type="Gene3D" id="1.10.287.950">
    <property type="entry name" value="Methyl-accepting chemotaxis protein"/>
    <property type="match status" value="1"/>
</dbReference>
<comment type="caution">
    <text evidence="5">The sequence shown here is derived from an EMBL/GenBank/DDBJ whole genome shotgun (WGS) entry which is preliminary data.</text>
</comment>
<name>A0ABU0IGV8_9HYPH</name>
<sequence length="469" mass="50363">MSGFQVQTNINSDNSHQYLVDCIKAVMQGNFNVRPFGSSDLDHAIEELIAHCQSREALQMKDVVKVSVNLNETAAMSANLLYDLKQVDHRTQEIAAAAEQMAVTVDEIARHGEEISNGMRQAESVCGEARQAAQESRNSVEEINVVLGEASGKVTTIHMLGARISEIAANIKKIASQTNMLAINAAVEAARAGETGRGFAVVASEVKALSDRTATATSEITKIVMELEQGLSAMNSAMDRSRSSASSGSITLNQLEARLELALDQVRTSTASASQIAVALLEQKSASSSVATGISGIASSGNNATSQLNRIMDVVEVAQEGLDRRLAALDDQDIPAKVILLAQSDHAVWKRRLANTLVGRDKLSQSELTDHTNCRLGKWYSNARTSDIGQDSDFLELDEPHCSVHQHGIELVRCYNAGNIGAALRQLQCVEVASEKVLQRLSRLENRSSQPSPELAREICTAGISGISA</sequence>
<dbReference type="Pfam" id="PF13682">
    <property type="entry name" value="CZB"/>
    <property type="match status" value="1"/>
</dbReference>
<dbReference type="PRINTS" id="PR00260">
    <property type="entry name" value="CHEMTRNSDUCR"/>
</dbReference>
<dbReference type="Pfam" id="PF00015">
    <property type="entry name" value="MCPsignal"/>
    <property type="match status" value="1"/>
</dbReference>
<dbReference type="EMBL" id="JAUSWH010000015">
    <property type="protein sequence ID" value="MDQ0457488.1"/>
    <property type="molecule type" value="Genomic_DNA"/>
</dbReference>
<dbReference type="PANTHER" id="PTHR32089">
    <property type="entry name" value="METHYL-ACCEPTING CHEMOTAXIS PROTEIN MCPB"/>
    <property type="match status" value="1"/>
</dbReference>
<accession>A0ABU0IGV8</accession>
<dbReference type="InterPro" id="IPR025991">
    <property type="entry name" value="Chemoreceptor_zinc-bind_dom"/>
</dbReference>
<dbReference type="SUPFAM" id="SSF58104">
    <property type="entry name" value="Methyl-accepting chemotaxis protein (MCP) signaling domain"/>
    <property type="match status" value="1"/>
</dbReference>
<evidence type="ECO:0000259" key="4">
    <source>
        <dbReference type="PROSITE" id="PS50111"/>
    </source>
</evidence>
<proteinExistence type="inferred from homology"/>
<reference evidence="5 6" key="1">
    <citation type="submission" date="2023-07" db="EMBL/GenBank/DDBJ databases">
        <title>Genomic Encyclopedia of Type Strains, Phase IV (KMG-IV): sequencing the most valuable type-strain genomes for metagenomic binning, comparative biology and taxonomic classification.</title>
        <authorList>
            <person name="Goeker M."/>
        </authorList>
    </citation>
    <scope>NUCLEOTIDE SEQUENCE [LARGE SCALE GENOMIC DNA]</scope>
    <source>
        <strain evidence="5 6">DSM 100301</strain>
    </source>
</reference>
<keyword evidence="1 3" id="KW-0807">Transducer</keyword>
<organism evidence="5 6">
    <name type="scientific">Rhizobium paknamense</name>
    <dbReference type="NCBI Taxonomy" id="1206817"/>
    <lineage>
        <taxon>Bacteria</taxon>
        <taxon>Pseudomonadati</taxon>
        <taxon>Pseudomonadota</taxon>
        <taxon>Alphaproteobacteria</taxon>
        <taxon>Hyphomicrobiales</taxon>
        <taxon>Rhizobiaceae</taxon>
        <taxon>Rhizobium/Agrobacterium group</taxon>
        <taxon>Rhizobium</taxon>
    </lineage>
</organism>
<dbReference type="Gene3D" id="1.20.120.30">
    <property type="entry name" value="Aspartate receptor, ligand-binding domain"/>
    <property type="match status" value="1"/>
</dbReference>
<dbReference type="PROSITE" id="PS50111">
    <property type="entry name" value="CHEMOTAXIS_TRANSDUC_2"/>
    <property type="match status" value="1"/>
</dbReference>
<comment type="similarity">
    <text evidence="2">Belongs to the methyl-accepting chemotaxis (MCP) protein family.</text>
</comment>
<keyword evidence="6" id="KW-1185">Reference proteome</keyword>